<keyword evidence="4" id="KW-1185">Reference proteome</keyword>
<reference evidence="3 4" key="1">
    <citation type="journal article" date="2012" name="PLoS Pathog.">
        <title>Diverse lifestyles and strategies of plant pathogenesis encoded in the genomes of eighteen Dothideomycetes fungi.</title>
        <authorList>
            <person name="Ohm R.A."/>
            <person name="Feau N."/>
            <person name="Henrissat B."/>
            <person name="Schoch C.L."/>
            <person name="Horwitz B.A."/>
            <person name="Barry K.W."/>
            <person name="Condon B.J."/>
            <person name="Copeland A.C."/>
            <person name="Dhillon B."/>
            <person name="Glaser F."/>
            <person name="Hesse C.N."/>
            <person name="Kosti I."/>
            <person name="LaButti K."/>
            <person name="Lindquist E.A."/>
            <person name="Lucas S."/>
            <person name="Salamov A.A."/>
            <person name="Bradshaw R.E."/>
            <person name="Ciuffetti L."/>
            <person name="Hamelin R.C."/>
            <person name="Kema G.H.J."/>
            <person name="Lawrence C."/>
            <person name="Scott J.A."/>
            <person name="Spatafora J.W."/>
            <person name="Turgeon B.G."/>
            <person name="de Wit P.J.G.M."/>
            <person name="Zhong S."/>
            <person name="Goodwin S.B."/>
            <person name="Grigoriev I.V."/>
        </authorList>
    </citation>
    <scope>NUCLEOTIDE SEQUENCE [LARGE SCALE GENOMIC DNA]</scope>
    <source>
        <strain evidence="3 4">UAMH 10762</strain>
    </source>
</reference>
<dbReference type="InterPro" id="IPR050180">
    <property type="entry name" value="RNR_Ribonuclease"/>
</dbReference>
<sequence length="1416" mass="159557">MLPARFVRHTTASPSYVCLHCRLRTQRRHRHGPTAFDTEHTIGPHIFTDQSSWNELEEVRAGQKDRSGVEGEKVWGHSDGSVDFDGHVISAAESGGRENGSDAGRGVGDGVGRPRIRYRWDRAHTALDATVRTHSSEHVHLDSARSQTSASRQAGDAVPEVQTGILPVARKIKSHRPVINIRKQRVRDPLGLESDAETLPTANTLNNPHQRVLYVGSDELGVEASTNEGVTVKVTDGGGKPSNEWDRVKLMSTDEVEEGFNGVIARSVSAAAADAATRLAESDISVTAVDGRHHAALSAFASDVRRRMNVRERHAETLLPPGTFANLTDNTSSASESRHQVSIWEQKASSRPLISKYIHKQEDFNRATRRRTYHTRACQLQQQAALAGSSEPPSPLLTTFNGKRSQQQTSLSPKKRESPRGIRAQLHRWQEEHGHELLLQDQADLPDDPDTGETANNLTRLPDPAKALRRSQAEQEEDEREAMAHFMQSTPPDEQGAPETHVKFLRMGDLVELERVHSDSPGTLAVYVRLIGQVAQFITMHGKWIHMLEKQVQYSIPGWVSEDMVKPIIPYLPKPEEVQADIEALIEEAGMKDMSVPRHVSAPLVSKMVQFDTEAKEIYRKHASTLDNAHNILAHETDLRYGSLVSAATTLLRTSADQLPVTALFAVRQALSRAGFAFNIDRRSHRITGYLQIRSKEQFRMVESVRSWLHEWQDDLATTSTMTERQKRAHRTRRGASYVYSFLAKARDIVQESRKDRQPTPYGNVGPSQIRLPITPEQDCVKVRSEQVFTEAETELVRFVEAWCMSNMFLGLPRLEALPPLLLQALGLYPDYALNHSTGTTFLQEIGTILPYENRVRFDPHLLLPSSQHSKPLQNLMQSLMDMSKKKVEFRDAMEGLRHDWGDLPVYCIDAASAHEIDDGISIEPAALSNRGFGGEVTEWWVRIHIANPTAFFARDHPLAKMARHMGESIYMPERAYMMLPRWTTQGHFSLAKNRPCLTFSARMDADGRTLERDIRSGVIRNVMRLTPDEVAELLDVEGKRGKTGEDVLLTVGGEPPPERPRRSQVGEVKAKQVKELETLLRLAEKRQEIRKKAGGLFFDLHGPEINVWQSAQPGLAWDHPFRKGWRRVEGDPVIQMRTRGLTNWFAPANNAIDTLVREMMLLACEVSAQWCAERQIPGIFRGSVKRPGKMDSDVFFRSVLAPAAAKHGGEYPMHLGVKYLETFGSTVLSTTPFKHRILGMNHYGKVTSPLRRYGDMIAHWQIEAALREEARLGRSLITPSPTPVDPESRGFLPFSNNVLSTILVGLQPRESIISKAKHYAEAFWLCQLLFRAHHFGEVRLPFEKIHVWLSAANDASWFQYVSCVIVELNVHGVLRRERGLEMKLGDVWEAEIEEVDVFRRVTKLRPVRVVERPEN</sequence>
<feature type="domain" description="RNB" evidence="2">
    <location>
        <begin position="898"/>
        <end position="1269"/>
    </location>
</feature>
<dbReference type="GO" id="GO:0003723">
    <property type="term" value="F:RNA binding"/>
    <property type="evidence" value="ECO:0007669"/>
    <property type="project" value="InterPro"/>
</dbReference>
<dbReference type="InterPro" id="IPR056625">
    <property type="entry name" value="SH3_CYT4"/>
</dbReference>
<organism evidence="3 4">
    <name type="scientific">Baudoinia panamericana (strain UAMH 10762)</name>
    <name type="common">Angels' share fungus</name>
    <name type="synonym">Baudoinia compniacensis (strain UAMH 10762)</name>
    <dbReference type="NCBI Taxonomy" id="717646"/>
    <lineage>
        <taxon>Eukaryota</taxon>
        <taxon>Fungi</taxon>
        <taxon>Dikarya</taxon>
        <taxon>Ascomycota</taxon>
        <taxon>Pezizomycotina</taxon>
        <taxon>Dothideomycetes</taxon>
        <taxon>Dothideomycetidae</taxon>
        <taxon>Mycosphaerellales</taxon>
        <taxon>Teratosphaeriaceae</taxon>
        <taxon>Baudoinia</taxon>
    </lineage>
</organism>
<dbReference type="KEGG" id="bcom:BAUCODRAFT_29774"/>
<dbReference type="InterPro" id="IPR056624">
    <property type="entry name" value="WH_CYT4"/>
</dbReference>
<proteinExistence type="predicted"/>
<dbReference type="STRING" id="717646.M2NJW7"/>
<dbReference type="GO" id="GO:0006402">
    <property type="term" value="P:mRNA catabolic process"/>
    <property type="evidence" value="ECO:0007669"/>
    <property type="project" value="TreeGrafter"/>
</dbReference>
<feature type="region of interest" description="Disordered" evidence="1">
    <location>
        <begin position="92"/>
        <end position="113"/>
    </location>
</feature>
<dbReference type="GO" id="GO:0000175">
    <property type="term" value="F:3'-5'-RNA exonuclease activity"/>
    <property type="evidence" value="ECO:0007669"/>
    <property type="project" value="TreeGrafter"/>
</dbReference>
<feature type="region of interest" description="Disordered" evidence="1">
    <location>
        <begin position="1047"/>
        <end position="1066"/>
    </location>
</feature>
<feature type="region of interest" description="Disordered" evidence="1">
    <location>
        <begin position="381"/>
        <end position="421"/>
    </location>
</feature>
<feature type="compositionally biased region" description="Polar residues" evidence="1">
    <location>
        <begin position="325"/>
        <end position="335"/>
    </location>
</feature>
<evidence type="ECO:0000256" key="1">
    <source>
        <dbReference type="SAM" id="MobiDB-lite"/>
    </source>
</evidence>
<feature type="compositionally biased region" description="Low complexity" evidence="1">
    <location>
        <begin position="144"/>
        <end position="154"/>
    </location>
</feature>
<dbReference type="GO" id="GO:0000932">
    <property type="term" value="C:P-body"/>
    <property type="evidence" value="ECO:0007669"/>
    <property type="project" value="TreeGrafter"/>
</dbReference>
<gene>
    <name evidence="3" type="ORF">BAUCODRAFT_29774</name>
</gene>
<dbReference type="OrthoDB" id="2285229at2759"/>
<feature type="region of interest" description="Disordered" evidence="1">
    <location>
        <begin position="440"/>
        <end position="498"/>
    </location>
</feature>
<dbReference type="InterPro" id="IPR012340">
    <property type="entry name" value="NA-bd_OB-fold"/>
</dbReference>
<dbReference type="Proteomes" id="UP000011761">
    <property type="component" value="Unassembled WGS sequence"/>
</dbReference>
<dbReference type="PANTHER" id="PTHR23355">
    <property type="entry name" value="RIBONUCLEASE"/>
    <property type="match status" value="1"/>
</dbReference>
<dbReference type="RefSeq" id="XP_007672871.1">
    <property type="nucleotide sequence ID" value="XM_007674681.1"/>
</dbReference>
<dbReference type="Pfam" id="PF00773">
    <property type="entry name" value="RNB"/>
    <property type="match status" value="1"/>
</dbReference>
<dbReference type="GeneID" id="19111009"/>
<dbReference type="OMA" id="WPYFFPR"/>
<feature type="region of interest" description="Disordered" evidence="1">
    <location>
        <begin position="133"/>
        <end position="158"/>
    </location>
</feature>
<name>M2NJW7_BAUPA</name>
<feature type="region of interest" description="Disordered" evidence="1">
    <location>
        <begin position="315"/>
        <end position="343"/>
    </location>
</feature>
<dbReference type="EMBL" id="KB445551">
    <property type="protein sequence ID" value="EMC99430.1"/>
    <property type="molecule type" value="Genomic_DNA"/>
</dbReference>
<evidence type="ECO:0000259" key="2">
    <source>
        <dbReference type="SMART" id="SM00955"/>
    </source>
</evidence>
<accession>M2NJW7</accession>
<feature type="compositionally biased region" description="Polar residues" evidence="1">
    <location>
        <begin position="396"/>
        <end position="412"/>
    </location>
</feature>
<evidence type="ECO:0000313" key="3">
    <source>
        <dbReference type="EMBL" id="EMC99430.1"/>
    </source>
</evidence>
<dbReference type="InterPro" id="IPR001900">
    <property type="entry name" value="RNase_II/R"/>
</dbReference>
<dbReference type="Pfam" id="PF23214">
    <property type="entry name" value="SH3_CYT4"/>
    <property type="match status" value="1"/>
</dbReference>
<protein>
    <recommendedName>
        <fullName evidence="2">RNB domain-containing protein</fullName>
    </recommendedName>
</protein>
<feature type="compositionally biased region" description="Basic and acidic residues" evidence="1">
    <location>
        <begin position="134"/>
        <end position="143"/>
    </location>
</feature>
<dbReference type="PANTHER" id="PTHR23355:SF65">
    <property type="entry name" value="EXORIBONUCLEASE CYT-4, PUTATIVE (AFU_ORTHOLOGUE AFUA_7G01550)-RELATED"/>
    <property type="match status" value="1"/>
</dbReference>
<evidence type="ECO:0000313" key="4">
    <source>
        <dbReference type="Proteomes" id="UP000011761"/>
    </source>
</evidence>
<dbReference type="HOGENOM" id="CLU_002512_0_1_1"/>
<dbReference type="SMART" id="SM00955">
    <property type="entry name" value="RNB"/>
    <property type="match status" value="1"/>
</dbReference>
<dbReference type="eggNOG" id="KOG2102">
    <property type="taxonomic scope" value="Eukaryota"/>
</dbReference>
<dbReference type="SUPFAM" id="SSF50249">
    <property type="entry name" value="Nucleic acid-binding proteins"/>
    <property type="match status" value="1"/>
</dbReference>
<dbReference type="Pfam" id="PF23216">
    <property type="entry name" value="WHD_CYT4"/>
    <property type="match status" value="1"/>
</dbReference>